<dbReference type="Gene3D" id="2.60.40.150">
    <property type="entry name" value="C2 domain"/>
    <property type="match status" value="1"/>
</dbReference>
<dbReference type="InterPro" id="IPR035892">
    <property type="entry name" value="C2_domain_sf"/>
</dbReference>
<dbReference type="SMART" id="SM00239">
    <property type="entry name" value="C2"/>
    <property type="match status" value="1"/>
</dbReference>
<proteinExistence type="predicted"/>
<evidence type="ECO:0000313" key="3">
    <source>
        <dbReference type="Proteomes" id="UP000218209"/>
    </source>
</evidence>
<name>A0A1X6P6P8_PORUM</name>
<sequence>MVRLEGKLTIVLQSAHGLKDDDAYAVVMLGRAGKTAKEVMKTDKVDSHNPVWNATDSVFCKGNYDELTILVKEKSLLTSDDHLGTAKIPTTTFAGGTFTGTLSLVDKELKPAGEIKAILSYEAGKVTVFDQLKQKLVDSSDSD</sequence>
<dbReference type="SUPFAM" id="SSF49562">
    <property type="entry name" value="C2 domain (Calcium/lipid-binding domain, CaLB)"/>
    <property type="match status" value="1"/>
</dbReference>
<organism evidence="2 3">
    <name type="scientific">Porphyra umbilicalis</name>
    <name type="common">Purple laver</name>
    <name type="synonym">Red alga</name>
    <dbReference type="NCBI Taxonomy" id="2786"/>
    <lineage>
        <taxon>Eukaryota</taxon>
        <taxon>Rhodophyta</taxon>
        <taxon>Bangiophyceae</taxon>
        <taxon>Bangiales</taxon>
        <taxon>Bangiaceae</taxon>
        <taxon>Porphyra</taxon>
    </lineage>
</organism>
<feature type="domain" description="C2" evidence="1">
    <location>
        <begin position="7"/>
        <end position="102"/>
    </location>
</feature>
<evidence type="ECO:0000313" key="2">
    <source>
        <dbReference type="EMBL" id="OSX76562.1"/>
    </source>
</evidence>
<dbReference type="InterPro" id="IPR000008">
    <property type="entry name" value="C2_dom"/>
</dbReference>
<dbReference type="EMBL" id="KV918862">
    <property type="protein sequence ID" value="OSX76562.1"/>
    <property type="molecule type" value="Genomic_DNA"/>
</dbReference>
<gene>
    <name evidence="2" type="ORF">BU14_0185s0022</name>
</gene>
<keyword evidence="3" id="KW-1185">Reference proteome</keyword>
<dbReference type="AlphaFoldDB" id="A0A1X6P6P8"/>
<protein>
    <recommendedName>
        <fullName evidence="1">C2 domain-containing protein</fullName>
    </recommendedName>
</protein>
<dbReference type="Proteomes" id="UP000218209">
    <property type="component" value="Unassembled WGS sequence"/>
</dbReference>
<dbReference type="CDD" id="cd00030">
    <property type="entry name" value="C2"/>
    <property type="match status" value="1"/>
</dbReference>
<reference evidence="2 3" key="1">
    <citation type="submission" date="2017-03" db="EMBL/GenBank/DDBJ databases">
        <title>WGS assembly of Porphyra umbilicalis.</title>
        <authorList>
            <person name="Brawley S.H."/>
            <person name="Blouin N.A."/>
            <person name="Ficko-Blean E."/>
            <person name="Wheeler G.L."/>
            <person name="Lohr M."/>
            <person name="Goodson H.V."/>
            <person name="Jenkins J.W."/>
            <person name="Blaby-Haas C.E."/>
            <person name="Helliwell K.E."/>
            <person name="Chan C."/>
            <person name="Marriage T."/>
            <person name="Bhattacharya D."/>
            <person name="Klein A.S."/>
            <person name="Badis Y."/>
            <person name="Brodie J."/>
            <person name="Cao Y."/>
            <person name="Collen J."/>
            <person name="Dittami S.M."/>
            <person name="Gachon C.M."/>
            <person name="Green B.R."/>
            <person name="Karpowicz S."/>
            <person name="Kim J.W."/>
            <person name="Kudahl U."/>
            <person name="Lin S."/>
            <person name="Michel G."/>
            <person name="Mittag M."/>
            <person name="Olson B.J."/>
            <person name="Pangilinan J."/>
            <person name="Peng Y."/>
            <person name="Qiu H."/>
            <person name="Shu S."/>
            <person name="Singer J.T."/>
            <person name="Smith A.G."/>
            <person name="Sprecher B.N."/>
            <person name="Wagner V."/>
            <person name="Wang W."/>
            <person name="Wang Z.-Y."/>
            <person name="Yan J."/>
            <person name="Yarish C."/>
            <person name="Zoeuner-Riek S."/>
            <person name="Zhuang Y."/>
            <person name="Zou Y."/>
            <person name="Lindquist E.A."/>
            <person name="Grimwood J."/>
            <person name="Barry K."/>
            <person name="Rokhsar D.S."/>
            <person name="Schmutz J."/>
            <person name="Stiller J.W."/>
            <person name="Grossman A.R."/>
            <person name="Prochnik S.E."/>
        </authorList>
    </citation>
    <scope>NUCLEOTIDE SEQUENCE [LARGE SCALE GENOMIC DNA]</scope>
    <source>
        <strain evidence="2">4086291</strain>
    </source>
</reference>
<accession>A0A1X6P6P8</accession>
<dbReference type="Pfam" id="PF00168">
    <property type="entry name" value="C2"/>
    <property type="match status" value="1"/>
</dbReference>
<evidence type="ECO:0000259" key="1">
    <source>
        <dbReference type="SMART" id="SM00239"/>
    </source>
</evidence>